<accession>A0A5K7YRL3</accession>
<evidence type="ECO:0000256" key="1">
    <source>
        <dbReference type="SAM" id="MobiDB-lite"/>
    </source>
</evidence>
<dbReference type="EMBL" id="AP021874">
    <property type="protein sequence ID" value="BBO70559.1"/>
    <property type="molecule type" value="Genomic_DNA"/>
</dbReference>
<feature type="compositionally biased region" description="Basic and acidic residues" evidence="1">
    <location>
        <begin position="48"/>
        <end position="60"/>
    </location>
</feature>
<name>A0A5K7YRL3_9BACT</name>
<reference evidence="2 3" key="1">
    <citation type="submission" date="2019-11" db="EMBL/GenBank/DDBJ databases">
        <title>Comparative genomics of hydrocarbon-degrading Desulfosarcina strains.</title>
        <authorList>
            <person name="Watanabe M."/>
            <person name="Kojima H."/>
            <person name="Fukui M."/>
        </authorList>
    </citation>
    <scope>NUCLEOTIDE SEQUENCE [LARGE SCALE GENOMIC DNA]</scope>
    <source>
        <strain evidence="2 3">PL12</strain>
    </source>
</reference>
<keyword evidence="3" id="KW-1185">Reference proteome</keyword>
<dbReference type="Proteomes" id="UP000427906">
    <property type="component" value="Chromosome"/>
</dbReference>
<organism evidence="2 3">
    <name type="scientific">Desulfosarcina alkanivorans</name>
    <dbReference type="NCBI Taxonomy" id="571177"/>
    <lineage>
        <taxon>Bacteria</taxon>
        <taxon>Pseudomonadati</taxon>
        <taxon>Thermodesulfobacteriota</taxon>
        <taxon>Desulfobacteria</taxon>
        <taxon>Desulfobacterales</taxon>
        <taxon>Desulfosarcinaceae</taxon>
        <taxon>Desulfosarcina</taxon>
    </lineage>
</organism>
<gene>
    <name evidence="2" type="ORF">DSCA_44890</name>
</gene>
<evidence type="ECO:0000313" key="2">
    <source>
        <dbReference type="EMBL" id="BBO70559.1"/>
    </source>
</evidence>
<dbReference type="KEGG" id="dalk:DSCA_44890"/>
<feature type="region of interest" description="Disordered" evidence="1">
    <location>
        <begin position="1"/>
        <end position="60"/>
    </location>
</feature>
<sequence length="68" mass="7541">MTDGDQAGKAGDDVKADNRNHGNEDVVDDQHVFVAQAEKQGPGKKQKQKQDEDGPVQMRKEYSLFVLV</sequence>
<protein>
    <submittedName>
        <fullName evidence="2">Uncharacterized protein</fullName>
    </submittedName>
</protein>
<evidence type="ECO:0000313" key="3">
    <source>
        <dbReference type="Proteomes" id="UP000427906"/>
    </source>
</evidence>
<dbReference type="AlphaFoldDB" id="A0A5K7YRL3"/>
<feature type="compositionally biased region" description="Basic and acidic residues" evidence="1">
    <location>
        <begin position="10"/>
        <end position="31"/>
    </location>
</feature>
<proteinExistence type="predicted"/>